<name>A0A1A8XJ15_9PROT</name>
<gene>
    <name evidence="1" type="ORF">ACCAA_20212</name>
</gene>
<evidence type="ECO:0000313" key="1">
    <source>
        <dbReference type="EMBL" id="SBT05179.1"/>
    </source>
</evidence>
<organism evidence="1 2">
    <name type="scientific">Candidatus Accumulibacter aalborgensis</name>
    <dbReference type="NCBI Taxonomy" id="1860102"/>
    <lineage>
        <taxon>Bacteria</taxon>
        <taxon>Pseudomonadati</taxon>
        <taxon>Pseudomonadota</taxon>
        <taxon>Betaproteobacteria</taxon>
        <taxon>Candidatus Accumulibacter</taxon>
    </lineage>
</organism>
<dbReference type="AlphaFoldDB" id="A0A1A8XJ15"/>
<dbReference type="SUPFAM" id="SSF55729">
    <property type="entry name" value="Acyl-CoA N-acyltransferases (Nat)"/>
    <property type="match status" value="1"/>
</dbReference>
<dbReference type="Gene3D" id="3.40.630.30">
    <property type="match status" value="1"/>
</dbReference>
<protein>
    <recommendedName>
        <fullName evidence="3">N-acetyltransferase domain-containing protein</fullName>
    </recommendedName>
</protein>
<dbReference type="RefSeq" id="WP_186406403.1">
    <property type="nucleotide sequence ID" value="NZ_FLQX01000094.1"/>
</dbReference>
<dbReference type="STRING" id="1860102.ACCAA_20212"/>
<evidence type="ECO:0000313" key="2">
    <source>
        <dbReference type="Proteomes" id="UP000199169"/>
    </source>
</evidence>
<dbReference type="InterPro" id="IPR016181">
    <property type="entry name" value="Acyl_CoA_acyltransferase"/>
</dbReference>
<sequence length="235" mass="26267">MRLFTLNRLRATYDELGFAKTLVLIIDRLLRALDPASGLYLYQFVAQPLTAQPRLALNRAKAFSFRSISTPDPLLLALGRPAAVIAQRFAQGAQCLAALKDEQLVGCIWFVRGHYAEDEVRVDYWLPAGDAYVWDFDVFVVDSHRLSLLFPKLWDAFDALLKAEGVVYTLSRINSLNQRSLASHRSLGAADCGWAMFLRLLSFELMVSNLAPYVGAGRLKRQALHLAPLGQARGK</sequence>
<keyword evidence="2" id="KW-1185">Reference proteome</keyword>
<evidence type="ECO:0008006" key="3">
    <source>
        <dbReference type="Google" id="ProtNLM"/>
    </source>
</evidence>
<reference evidence="2" key="1">
    <citation type="submission" date="2016-06" db="EMBL/GenBank/DDBJ databases">
        <authorList>
            <person name="McIlroy S.J."/>
            <person name="Karst S.M."/>
            <person name="Albertsen M."/>
        </authorList>
    </citation>
    <scope>NUCLEOTIDE SEQUENCE [LARGE SCALE GENOMIC DNA]</scope>
</reference>
<dbReference type="Proteomes" id="UP000199169">
    <property type="component" value="Unassembled WGS sequence"/>
</dbReference>
<accession>A0A1A8XJ15</accession>
<dbReference type="EMBL" id="FLQX01000094">
    <property type="protein sequence ID" value="SBT05179.1"/>
    <property type="molecule type" value="Genomic_DNA"/>
</dbReference>
<proteinExistence type="predicted"/>